<proteinExistence type="predicted"/>
<dbReference type="GO" id="GO:0030687">
    <property type="term" value="C:preribosome, large subunit precursor"/>
    <property type="evidence" value="ECO:0007669"/>
    <property type="project" value="TreeGrafter"/>
</dbReference>
<organism evidence="1 2">
    <name type="scientific">Maudiozyma humilis</name>
    <name type="common">Sour dough yeast</name>
    <name type="synonym">Kazachstania humilis</name>
    <dbReference type="NCBI Taxonomy" id="51915"/>
    <lineage>
        <taxon>Eukaryota</taxon>
        <taxon>Fungi</taxon>
        <taxon>Dikarya</taxon>
        <taxon>Ascomycota</taxon>
        <taxon>Saccharomycotina</taxon>
        <taxon>Saccharomycetes</taxon>
        <taxon>Saccharomycetales</taxon>
        <taxon>Saccharomycetaceae</taxon>
        <taxon>Maudiozyma</taxon>
    </lineage>
</organism>
<sequence>MNSARIVPWASPSELDELKEWFYSKDQRAKAVARVKSYQSKGSQYLPHVIDTTSQITSAMLLDETDNKVGMNAIRMAYTMALIRFVNGILDPSQQAQYAIPLHTLARKVGLGSAFVELRHWGTHERELPSIGMLRFTAKEALSWLWDNYWNSQDLEEIVSEEDASSRDSIEAPLDENTQELNRLLLLWPGLLYDFSQNKSVWQNNSTTLISSANFVVSDKKDKKSKSPDDKINHYINDLKAVWKQFPQRDDFVKVVMAKYNSLLLHVLILKLNDFDTHYFRWLLAEYTSQLDSAKQSKLKKNNFTKRKAQSEILGRHFQTYQELVSKLVKRVLNHVNIKTVMTHWDTWKEIISEHPSYLSSIIVGSLLKKMDVAANSGDDWRKKKKRKQTETTQVVIKSAVVLYQELSETYNKNEKDTYEQSFNIVRTETKAKDPPKVKAISANSILDDLAKLKKRAAEKTPGITKESKQPKVVIWQQAKDWTPKPFGVL</sequence>
<gene>
    <name evidence="1" type="ORF">DAKH74_014820</name>
</gene>
<dbReference type="PANTHER" id="PTHR15002">
    <property type="entry name" value="RIBOSOMAL BIOGENESIS PROTEIN LAS1L"/>
    <property type="match status" value="1"/>
</dbReference>
<dbReference type="InterPro" id="IPR007174">
    <property type="entry name" value="Las1"/>
</dbReference>
<name>A0AAV5RW39_MAUHU</name>
<reference evidence="1 2" key="1">
    <citation type="journal article" date="2023" name="Elife">
        <title>Identification of key yeast species and microbe-microbe interactions impacting larval growth of Drosophila in the wild.</title>
        <authorList>
            <person name="Mure A."/>
            <person name="Sugiura Y."/>
            <person name="Maeda R."/>
            <person name="Honda K."/>
            <person name="Sakurai N."/>
            <person name="Takahashi Y."/>
            <person name="Watada M."/>
            <person name="Katoh T."/>
            <person name="Gotoh A."/>
            <person name="Gotoh Y."/>
            <person name="Taniguchi I."/>
            <person name="Nakamura K."/>
            <person name="Hayashi T."/>
            <person name="Katayama T."/>
            <person name="Uemura T."/>
            <person name="Hattori Y."/>
        </authorList>
    </citation>
    <scope>NUCLEOTIDE SEQUENCE [LARGE SCALE GENOMIC DNA]</scope>
    <source>
        <strain evidence="1 2">KH-74</strain>
    </source>
</reference>
<dbReference type="Proteomes" id="UP001377567">
    <property type="component" value="Unassembled WGS sequence"/>
</dbReference>
<dbReference type="EMBL" id="BTGD01000003">
    <property type="protein sequence ID" value="GMM54866.1"/>
    <property type="molecule type" value="Genomic_DNA"/>
</dbReference>
<keyword evidence="2" id="KW-1185">Reference proteome</keyword>
<comment type="caution">
    <text evidence="1">The sequence shown here is derived from an EMBL/GenBank/DDBJ whole genome shotgun (WGS) entry which is preliminary data.</text>
</comment>
<protein>
    <submittedName>
        <fullName evidence="1">rRNA-processing protein</fullName>
    </submittedName>
</protein>
<evidence type="ECO:0000313" key="1">
    <source>
        <dbReference type="EMBL" id="GMM54866.1"/>
    </source>
</evidence>
<dbReference type="GO" id="GO:0090730">
    <property type="term" value="C:Las1 complex"/>
    <property type="evidence" value="ECO:0007669"/>
    <property type="project" value="InterPro"/>
</dbReference>
<dbReference type="PANTHER" id="PTHR15002:SF0">
    <property type="entry name" value="RIBOSOMAL BIOGENESIS PROTEIN LAS1L"/>
    <property type="match status" value="1"/>
</dbReference>
<dbReference type="GO" id="GO:0000460">
    <property type="term" value="P:maturation of 5.8S rRNA"/>
    <property type="evidence" value="ECO:0007669"/>
    <property type="project" value="TreeGrafter"/>
</dbReference>
<dbReference type="GO" id="GO:0000470">
    <property type="term" value="P:maturation of LSU-rRNA"/>
    <property type="evidence" value="ECO:0007669"/>
    <property type="project" value="TreeGrafter"/>
</dbReference>
<dbReference type="AlphaFoldDB" id="A0AAV5RW39"/>
<dbReference type="Pfam" id="PF04031">
    <property type="entry name" value="Las1"/>
    <property type="match status" value="1"/>
</dbReference>
<dbReference type="GO" id="GO:0004519">
    <property type="term" value="F:endonuclease activity"/>
    <property type="evidence" value="ECO:0007669"/>
    <property type="project" value="InterPro"/>
</dbReference>
<accession>A0AAV5RW39</accession>
<evidence type="ECO:0000313" key="2">
    <source>
        <dbReference type="Proteomes" id="UP001377567"/>
    </source>
</evidence>